<dbReference type="Proteomes" id="UP000272528">
    <property type="component" value="Chromosome"/>
</dbReference>
<organism evidence="1 2">
    <name type="scientific">Paenibacillus albus</name>
    <dbReference type="NCBI Taxonomy" id="2495582"/>
    <lineage>
        <taxon>Bacteria</taxon>
        <taxon>Bacillati</taxon>
        <taxon>Bacillota</taxon>
        <taxon>Bacilli</taxon>
        <taxon>Bacillales</taxon>
        <taxon>Paenibacillaceae</taxon>
        <taxon>Paenibacillus</taxon>
    </lineage>
</organism>
<reference evidence="2" key="1">
    <citation type="submission" date="2018-12" db="EMBL/GenBank/DDBJ databases">
        <title>Genome sequence of Peanibacillus sp.</title>
        <authorList>
            <person name="Subramani G."/>
            <person name="Srinivasan S."/>
            <person name="Kim M.K."/>
        </authorList>
    </citation>
    <scope>NUCLEOTIDE SEQUENCE [LARGE SCALE GENOMIC DNA]</scope>
    <source>
        <strain evidence="2">18JY67-1</strain>
    </source>
</reference>
<protein>
    <submittedName>
        <fullName evidence="1">Uncharacterized protein</fullName>
    </submittedName>
</protein>
<proteinExistence type="predicted"/>
<dbReference type="OrthoDB" id="2680572at2"/>
<dbReference type="AlphaFoldDB" id="A0A3S9ACI8"/>
<gene>
    <name evidence="1" type="ORF">EJC50_29550</name>
</gene>
<accession>A0A3S9ACI8</accession>
<name>A0A3S9ACI8_9BACL</name>
<dbReference type="EMBL" id="CP034437">
    <property type="protein sequence ID" value="AZN43376.1"/>
    <property type="molecule type" value="Genomic_DNA"/>
</dbReference>
<dbReference type="KEGG" id="palb:EJC50_29550"/>
<keyword evidence="2" id="KW-1185">Reference proteome</keyword>
<evidence type="ECO:0000313" key="1">
    <source>
        <dbReference type="EMBL" id="AZN43376.1"/>
    </source>
</evidence>
<sequence length="80" mass="9320">MTRYRHGSVDQVWGSYEWLVRTKLEELDHLSRQIYKDMQLSGASKAHIEMFLHESFENLWKRVAVEEEAKLAAAGKVRGA</sequence>
<evidence type="ECO:0000313" key="2">
    <source>
        <dbReference type="Proteomes" id="UP000272528"/>
    </source>
</evidence>
<dbReference type="RefSeq" id="WP_126019854.1">
    <property type="nucleotide sequence ID" value="NZ_CP034437.1"/>
</dbReference>